<reference evidence="1 2" key="1">
    <citation type="submission" date="2016-09" db="EMBL/GenBank/DDBJ databases">
        <title>Genomic analysis reveals versatility of anaerobic energy metabolism of Geosporobacter ferrireducens IRF9 of phylum Firmicutes.</title>
        <authorList>
            <person name="Kim S.-J."/>
        </authorList>
    </citation>
    <scope>NUCLEOTIDE SEQUENCE [LARGE SCALE GENOMIC DNA]</scope>
    <source>
        <strain evidence="1 2">IRF9</strain>
    </source>
</reference>
<evidence type="ECO:0000313" key="2">
    <source>
        <dbReference type="Proteomes" id="UP000095743"/>
    </source>
</evidence>
<protein>
    <submittedName>
        <fullName evidence="1">Uncharacterized protein</fullName>
    </submittedName>
</protein>
<dbReference type="InterPro" id="IPR003462">
    <property type="entry name" value="ODC_Mu_crystall"/>
</dbReference>
<keyword evidence="2" id="KW-1185">Reference proteome</keyword>
<dbReference type="SUPFAM" id="SSF51735">
    <property type="entry name" value="NAD(P)-binding Rossmann-fold domains"/>
    <property type="match status" value="1"/>
</dbReference>
<gene>
    <name evidence="1" type="ORF">Gferi_21285</name>
</gene>
<proteinExistence type="predicted"/>
<dbReference type="Pfam" id="PF02423">
    <property type="entry name" value="OCD_Mu_crystall"/>
    <property type="match status" value="1"/>
</dbReference>
<dbReference type="STRING" id="1424294.Gferi_21285"/>
<accession>A0A1D8GLQ9</accession>
<dbReference type="PANTHER" id="PTHR13812:SF19">
    <property type="entry name" value="KETIMINE REDUCTASE MU-CRYSTALLIN"/>
    <property type="match status" value="1"/>
</dbReference>
<evidence type="ECO:0000313" key="1">
    <source>
        <dbReference type="EMBL" id="AOT71843.1"/>
    </source>
</evidence>
<dbReference type="PANTHER" id="PTHR13812">
    <property type="entry name" value="KETIMINE REDUCTASE MU-CRYSTALLIN"/>
    <property type="match status" value="1"/>
</dbReference>
<dbReference type="Gene3D" id="3.40.50.720">
    <property type="entry name" value="NAD(P)-binding Rossmann-like Domain"/>
    <property type="match status" value="1"/>
</dbReference>
<dbReference type="RefSeq" id="WP_069980095.1">
    <property type="nucleotide sequence ID" value="NZ_CP017269.1"/>
</dbReference>
<name>A0A1D8GLQ9_9FIRM</name>
<organism evidence="1 2">
    <name type="scientific">Geosporobacter ferrireducens</name>
    <dbReference type="NCBI Taxonomy" id="1424294"/>
    <lineage>
        <taxon>Bacteria</taxon>
        <taxon>Bacillati</taxon>
        <taxon>Bacillota</taxon>
        <taxon>Clostridia</taxon>
        <taxon>Peptostreptococcales</taxon>
        <taxon>Thermotaleaceae</taxon>
        <taxon>Geosporobacter</taxon>
    </lineage>
</organism>
<dbReference type="KEGG" id="gfe:Gferi_21285"/>
<dbReference type="Proteomes" id="UP000095743">
    <property type="component" value="Chromosome"/>
</dbReference>
<sequence>MKFQCSIQEELDKITNDIGDLGNCKWLQRIDSLDFIAVDNAAKALEETDTVITTTPSRKAYISNEWVMPGTHFSCIGADMSGKQEIDEKIFGGARVFVDVVQASPCRIFPFQIF</sequence>
<dbReference type="EMBL" id="CP017269">
    <property type="protein sequence ID" value="AOT71843.1"/>
    <property type="molecule type" value="Genomic_DNA"/>
</dbReference>
<dbReference type="AlphaFoldDB" id="A0A1D8GLQ9"/>
<dbReference type="InterPro" id="IPR036291">
    <property type="entry name" value="NAD(P)-bd_dom_sf"/>
</dbReference>
<dbReference type="GO" id="GO:0005737">
    <property type="term" value="C:cytoplasm"/>
    <property type="evidence" value="ECO:0007669"/>
    <property type="project" value="TreeGrafter"/>
</dbReference>